<proteinExistence type="predicted"/>
<evidence type="ECO:0000313" key="1">
    <source>
        <dbReference type="EMBL" id="KAI4332006.1"/>
    </source>
</evidence>
<dbReference type="Proteomes" id="UP000828941">
    <property type="component" value="Chromosome 7"/>
</dbReference>
<sequence length="291" mass="33381">MVSLKQALMPSFPFFLAFTSTVNLQFEDAGIHLYWGQNVKEGTLMETCQCESYRYVSLASLTEFGCNRTPNDAKNVANYLWQFFLSGQHGLALDGVVFDIDGENTPNLYWDDLLRELSAFKEKKKLYFTAVPGCAIPDFHLDKAIKTRYFDFVAPKLYNNSVCEFDGSIYKLLRSWFKWTRYVPSNALAFMTITANPSDNGYIPPNILSQGILPYIKLAPNYGGISVWNRYWDIHLDPSYSDQILPYVSKDVLRSVLEKSNLRSNHSHRQQQHAGQLAVMTVINLIYFLNE</sequence>
<protein>
    <submittedName>
        <fullName evidence="1">Uncharacterized protein</fullName>
    </submittedName>
</protein>
<comment type="caution">
    <text evidence="1">The sequence shown here is derived from an EMBL/GenBank/DDBJ whole genome shotgun (WGS) entry which is preliminary data.</text>
</comment>
<evidence type="ECO:0000313" key="2">
    <source>
        <dbReference type="Proteomes" id="UP000828941"/>
    </source>
</evidence>
<name>A0ACB9N7N0_BAUVA</name>
<gene>
    <name evidence="1" type="ORF">L6164_016949</name>
</gene>
<keyword evidence="2" id="KW-1185">Reference proteome</keyword>
<reference evidence="1 2" key="1">
    <citation type="journal article" date="2022" name="DNA Res.">
        <title>Chromosomal-level genome assembly of the orchid tree Bauhinia variegata (Leguminosae; Cercidoideae) supports the allotetraploid origin hypothesis of Bauhinia.</title>
        <authorList>
            <person name="Zhong Y."/>
            <person name="Chen Y."/>
            <person name="Zheng D."/>
            <person name="Pang J."/>
            <person name="Liu Y."/>
            <person name="Luo S."/>
            <person name="Meng S."/>
            <person name="Qian L."/>
            <person name="Wei D."/>
            <person name="Dai S."/>
            <person name="Zhou R."/>
        </authorList>
    </citation>
    <scope>NUCLEOTIDE SEQUENCE [LARGE SCALE GENOMIC DNA]</scope>
    <source>
        <strain evidence="1">BV-YZ2020</strain>
    </source>
</reference>
<organism evidence="1 2">
    <name type="scientific">Bauhinia variegata</name>
    <name type="common">Purple orchid tree</name>
    <name type="synonym">Phanera variegata</name>
    <dbReference type="NCBI Taxonomy" id="167791"/>
    <lineage>
        <taxon>Eukaryota</taxon>
        <taxon>Viridiplantae</taxon>
        <taxon>Streptophyta</taxon>
        <taxon>Embryophyta</taxon>
        <taxon>Tracheophyta</taxon>
        <taxon>Spermatophyta</taxon>
        <taxon>Magnoliopsida</taxon>
        <taxon>eudicotyledons</taxon>
        <taxon>Gunneridae</taxon>
        <taxon>Pentapetalae</taxon>
        <taxon>rosids</taxon>
        <taxon>fabids</taxon>
        <taxon>Fabales</taxon>
        <taxon>Fabaceae</taxon>
        <taxon>Cercidoideae</taxon>
        <taxon>Cercideae</taxon>
        <taxon>Bauhiniinae</taxon>
        <taxon>Bauhinia</taxon>
    </lineage>
</organism>
<accession>A0ACB9N7N0</accession>
<dbReference type="EMBL" id="CM039432">
    <property type="protein sequence ID" value="KAI4332006.1"/>
    <property type="molecule type" value="Genomic_DNA"/>
</dbReference>